<evidence type="ECO:0000256" key="11">
    <source>
        <dbReference type="SAM" id="Phobius"/>
    </source>
</evidence>
<comment type="similarity">
    <text evidence="1 9">Belongs to the peptidase S11 family.</text>
</comment>
<evidence type="ECO:0000313" key="15">
    <source>
        <dbReference type="Proteomes" id="UP000824265"/>
    </source>
</evidence>
<dbReference type="GO" id="GO:0071555">
    <property type="term" value="P:cell wall organization"/>
    <property type="evidence" value="ECO:0007669"/>
    <property type="project" value="UniProtKB-KW"/>
</dbReference>
<dbReference type="SUPFAM" id="SSF56601">
    <property type="entry name" value="beta-lactamase/transpeptidase-like"/>
    <property type="match status" value="1"/>
</dbReference>
<feature type="binding site" evidence="8">
    <location>
        <position position="263"/>
    </location>
    <ligand>
        <name>substrate</name>
    </ligand>
</feature>
<dbReference type="Pfam" id="PF00768">
    <property type="entry name" value="Peptidase_S11"/>
    <property type="match status" value="1"/>
</dbReference>
<feature type="compositionally biased region" description="Basic residues" evidence="10">
    <location>
        <begin position="486"/>
        <end position="507"/>
    </location>
</feature>
<dbReference type="GO" id="GO:0006508">
    <property type="term" value="P:proteolysis"/>
    <property type="evidence" value="ECO:0007669"/>
    <property type="project" value="InterPro"/>
</dbReference>
<evidence type="ECO:0000256" key="1">
    <source>
        <dbReference type="ARBA" id="ARBA00007164"/>
    </source>
</evidence>
<evidence type="ECO:0000256" key="7">
    <source>
        <dbReference type="PIRSR" id="PIRSR618044-1"/>
    </source>
</evidence>
<dbReference type="AlphaFoldDB" id="A0A9D1R4X2"/>
<gene>
    <name evidence="14" type="ORF">H9742_05270</name>
</gene>
<evidence type="ECO:0000256" key="12">
    <source>
        <dbReference type="SAM" id="SignalP"/>
    </source>
</evidence>
<name>A0A9D1R4X2_9FIRM</name>
<feature type="compositionally biased region" description="Basic residues" evidence="10">
    <location>
        <begin position="469"/>
        <end position="479"/>
    </location>
</feature>
<evidence type="ECO:0000256" key="3">
    <source>
        <dbReference type="ARBA" id="ARBA00022801"/>
    </source>
</evidence>
<evidence type="ECO:0000256" key="2">
    <source>
        <dbReference type="ARBA" id="ARBA00022729"/>
    </source>
</evidence>
<evidence type="ECO:0000256" key="4">
    <source>
        <dbReference type="ARBA" id="ARBA00022960"/>
    </source>
</evidence>
<keyword evidence="2 12" id="KW-0732">Signal</keyword>
<keyword evidence="6" id="KW-0961">Cell wall biogenesis/degradation</keyword>
<keyword evidence="11" id="KW-0472">Membrane</keyword>
<feature type="active site" evidence="7">
    <location>
        <position position="151"/>
    </location>
</feature>
<keyword evidence="4" id="KW-0133">Cell shape</keyword>
<feature type="signal peptide" evidence="12">
    <location>
        <begin position="1"/>
        <end position="34"/>
    </location>
</feature>
<keyword evidence="11" id="KW-0812">Transmembrane</keyword>
<feature type="transmembrane region" description="Helical" evidence="11">
    <location>
        <begin position="425"/>
        <end position="450"/>
    </location>
</feature>
<dbReference type="PANTHER" id="PTHR21581">
    <property type="entry name" value="D-ALANYL-D-ALANINE CARBOXYPEPTIDASE"/>
    <property type="match status" value="1"/>
</dbReference>
<dbReference type="GO" id="GO:0008360">
    <property type="term" value="P:regulation of cell shape"/>
    <property type="evidence" value="ECO:0007669"/>
    <property type="project" value="UniProtKB-KW"/>
</dbReference>
<evidence type="ECO:0000313" key="14">
    <source>
        <dbReference type="EMBL" id="HIW80930.1"/>
    </source>
</evidence>
<comment type="caution">
    <text evidence="14">The sequence shown here is derived from an EMBL/GenBank/DDBJ whole genome shotgun (WGS) entry which is preliminary data.</text>
</comment>
<dbReference type="GO" id="GO:0009002">
    <property type="term" value="F:serine-type D-Ala-D-Ala carboxypeptidase activity"/>
    <property type="evidence" value="ECO:0007669"/>
    <property type="project" value="InterPro"/>
</dbReference>
<sequence>MKIKRSNFFLIIKRSLLCFLAAGLFFAQSLPAFAEDEIEARLAAQRAMEVQSNTVENWPTGPTVSAESAILIEAGTGAVLYAKNIHEKEYPASTTKILTTLIAAEECSLDEIVTFSHNAVFSIDRSSNHIAIDEGEELTMEQCLNAILIRSANEVSNAVAEHISGTTEAFAQKMNERARELGCVDSNFVNPNGLPDENHYTSAYDLAQIGRAFFDNEMLCNISTTTMLRIPPSDKQPDNIVESSSNEMLQGGEYAYEDLVGAKTGFTSVARSCLVSCAERNGLKLICVVLKDESPLQYEDTISLFEYGFSNFEKVNISQTETKYSIDDAGFFYSENDIFGSSQPLLTLNQDDYIVLPKTADFEDTVSSISYETQEENQAAVITYTYHDVFIGSASLDFAAVQEDTYSFEGNTQSAEGEDSQQTSFVFINIIKVILGIAGLAALIFLLLFLRSFFKNYHFSHRNTRFAWRRSKKKHRRRPQNVNKSLQKRRQAQIRDAKRRSKKRHPIKFRDYD</sequence>
<reference evidence="14" key="1">
    <citation type="journal article" date="2021" name="PeerJ">
        <title>Extensive microbial diversity within the chicken gut microbiome revealed by metagenomics and culture.</title>
        <authorList>
            <person name="Gilroy R."/>
            <person name="Ravi A."/>
            <person name="Getino M."/>
            <person name="Pursley I."/>
            <person name="Horton D.L."/>
            <person name="Alikhan N.F."/>
            <person name="Baker D."/>
            <person name="Gharbi K."/>
            <person name="Hall N."/>
            <person name="Watson M."/>
            <person name="Adriaenssens E.M."/>
            <person name="Foster-Nyarko E."/>
            <person name="Jarju S."/>
            <person name="Secka A."/>
            <person name="Antonio M."/>
            <person name="Oren A."/>
            <person name="Chaudhuri R.R."/>
            <person name="La Ragione R."/>
            <person name="Hildebrand F."/>
            <person name="Pallen M.J."/>
        </authorList>
    </citation>
    <scope>NUCLEOTIDE SEQUENCE</scope>
    <source>
        <strain evidence="14">CHK195-6426</strain>
    </source>
</reference>
<keyword evidence="3" id="KW-0378">Hydrolase</keyword>
<dbReference type="InterPro" id="IPR012338">
    <property type="entry name" value="Beta-lactam/transpept-like"/>
</dbReference>
<dbReference type="GO" id="GO:0009252">
    <property type="term" value="P:peptidoglycan biosynthetic process"/>
    <property type="evidence" value="ECO:0007669"/>
    <property type="project" value="UniProtKB-KW"/>
</dbReference>
<keyword evidence="5" id="KW-0573">Peptidoglycan synthesis</keyword>
<dbReference type="PRINTS" id="PR00725">
    <property type="entry name" value="DADACBPTASE1"/>
</dbReference>
<protein>
    <submittedName>
        <fullName evidence="14">D-alanyl-D-alanine carboxypeptidase</fullName>
    </submittedName>
</protein>
<dbReference type="PANTHER" id="PTHR21581:SF6">
    <property type="entry name" value="TRAFFICKING PROTEIN PARTICLE COMPLEX SUBUNIT 12"/>
    <property type="match status" value="1"/>
</dbReference>
<evidence type="ECO:0000256" key="6">
    <source>
        <dbReference type="ARBA" id="ARBA00023316"/>
    </source>
</evidence>
<dbReference type="Proteomes" id="UP000824265">
    <property type="component" value="Unassembled WGS sequence"/>
</dbReference>
<dbReference type="EMBL" id="DXGH01000029">
    <property type="protein sequence ID" value="HIW80930.1"/>
    <property type="molecule type" value="Genomic_DNA"/>
</dbReference>
<feature type="region of interest" description="Disordered" evidence="10">
    <location>
        <begin position="469"/>
        <end position="513"/>
    </location>
</feature>
<evidence type="ECO:0000256" key="8">
    <source>
        <dbReference type="PIRSR" id="PIRSR618044-2"/>
    </source>
</evidence>
<keyword evidence="11" id="KW-1133">Transmembrane helix</keyword>
<accession>A0A9D1R4X2</accession>
<keyword evidence="14" id="KW-0645">Protease</keyword>
<feature type="chain" id="PRO_5038365218" evidence="12">
    <location>
        <begin position="35"/>
        <end position="513"/>
    </location>
</feature>
<feature type="active site" description="Proton acceptor" evidence="7">
    <location>
        <position position="96"/>
    </location>
</feature>
<organism evidence="14 15">
    <name type="scientific">Candidatus Acetatifactor stercoripullorum</name>
    <dbReference type="NCBI Taxonomy" id="2838414"/>
    <lineage>
        <taxon>Bacteria</taxon>
        <taxon>Bacillati</taxon>
        <taxon>Bacillota</taxon>
        <taxon>Clostridia</taxon>
        <taxon>Lachnospirales</taxon>
        <taxon>Lachnospiraceae</taxon>
        <taxon>Acetatifactor</taxon>
    </lineage>
</organism>
<feature type="domain" description="Peptidase S11 D-alanyl-D-alanine carboxypeptidase A N-terminal" evidence="13">
    <location>
        <begin position="60"/>
        <end position="293"/>
    </location>
</feature>
<feature type="active site" description="Acyl-ester intermediate" evidence="7">
    <location>
        <position position="93"/>
    </location>
</feature>
<keyword evidence="14" id="KW-0121">Carboxypeptidase</keyword>
<proteinExistence type="inferred from homology"/>
<dbReference type="Gene3D" id="3.40.710.10">
    <property type="entry name" value="DD-peptidase/beta-lactamase superfamily"/>
    <property type="match status" value="1"/>
</dbReference>
<evidence type="ECO:0000256" key="9">
    <source>
        <dbReference type="RuleBase" id="RU004016"/>
    </source>
</evidence>
<evidence type="ECO:0000256" key="5">
    <source>
        <dbReference type="ARBA" id="ARBA00022984"/>
    </source>
</evidence>
<evidence type="ECO:0000259" key="13">
    <source>
        <dbReference type="Pfam" id="PF00768"/>
    </source>
</evidence>
<reference evidence="14" key="2">
    <citation type="submission" date="2021-04" db="EMBL/GenBank/DDBJ databases">
        <authorList>
            <person name="Gilroy R."/>
        </authorList>
    </citation>
    <scope>NUCLEOTIDE SEQUENCE</scope>
    <source>
        <strain evidence="14">CHK195-6426</strain>
    </source>
</reference>
<dbReference type="InterPro" id="IPR018044">
    <property type="entry name" value="Peptidase_S11"/>
</dbReference>
<evidence type="ECO:0000256" key="10">
    <source>
        <dbReference type="SAM" id="MobiDB-lite"/>
    </source>
</evidence>
<dbReference type="InterPro" id="IPR001967">
    <property type="entry name" value="Peptidase_S11_N"/>
</dbReference>